<name>A0A0G0ZHC0_9BACT</name>
<gene>
    <name evidence="1" type="ORF">UV12_C0003G0046</name>
</gene>
<evidence type="ECO:0000313" key="1">
    <source>
        <dbReference type="EMBL" id="KKS48087.1"/>
    </source>
</evidence>
<organism evidence="1 2">
    <name type="scientific">Candidatus Nomurabacteria bacterium GW2011_GWC2_42_20</name>
    <dbReference type="NCBI Taxonomy" id="1618756"/>
    <lineage>
        <taxon>Bacteria</taxon>
        <taxon>Candidatus Nomuraibacteriota</taxon>
    </lineage>
</organism>
<protein>
    <submittedName>
        <fullName evidence="1">Uncharacterized protein</fullName>
    </submittedName>
</protein>
<sequence>MKTAIQGNKRTQTVPVILKGGLMARVNPQDIPDNKWDHHHGVTANGQKVNSLKTTKIDDTILIQNGSGGPTFSTTMGEFEVAAVQILAGIGYDVKAPGH</sequence>
<comment type="caution">
    <text evidence="1">The sequence shown here is derived from an EMBL/GenBank/DDBJ whole genome shotgun (WGS) entry which is preliminary data.</text>
</comment>
<proteinExistence type="predicted"/>
<accession>A0A0G0ZHC0</accession>
<reference evidence="1 2" key="1">
    <citation type="journal article" date="2015" name="Nature">
        <title>rRNA introns, odd ribosomes, and small enigmatic genomes across a large radiation of phyla.</title>
        <authorList>
            <person name="Brown C.T."/>
            <person name="Hug L.A."/>
            <person name="Thomas B.C."/>
            <person name="Sharon I."/>
            <person name="Castelle C.J."/>
            <person name="Singh A."/>
            <person name="Wilkins M.J."/>
            <person name="Williams K.H."/>
            <person name="Banfield J.F."/>
        </authorList>
    </citation>
    <scope>NUCLEOTIDE SEQUENCE [LARGE SCALE GENOMIC DNA]</scope>
</reference>
<evidence type="ECO:0000313" key="2">
    <source>
        <dbReference type="Proteomes" id="UP000034704"/>
    </source>
</evidence>
<dbReference type="STRING" id="1618756.UV12_C0003G0046"/>
<dbReference type="AlphaFoldDB" id="A0A0G0ZHC0"/>
<dbReference type="Proteomes" id="UP000034704">
    <property type="component" value="Unassembled WGS sequence"/>
</dbReference>
<dbReference type="EMBL" id="LCDG01000003">
    <property type="protein sequence ID" value="KKS48087.1"/>
    <property type="molecule type" value="Genomic_DNA"/>
</dbReference>